<feature type="region of interest" description="Disordered" evidence="6">
    <location>
        <begin position="301"/>
        <end position="322"/>
    </location>
</feature>
<evidence type="ECO:0000256" key="1">
    <source>
        <dbReference type="ARBA" id="ARBA00022723"/>
    </source>
</evidence>
<dbReference type="GO" id="GO:0005634">
    <property type="term" value="C:nucleus"/>
    <property type="evidence" value="ECO:0007669"/>
    <property type="project" value="InterPro"/>
</dbReference>
<dbReference type="Proteomes" id="UP000266272">
    <property type="component" value="Unassembled WGS sequence"/>
</dbReference>
<dbReference type="GO" id="GO:0045122">
    <property type="term" value="P:aflatoxin biosynthetic process"/>
    <property type="evidence" value="ECO:0007669"/>
    <property type="project" value="InterPro"/>
</dbReference>
<keyword evidence="2" id="KW-0805">Transcription regulation</keyword>
<evidence type="ECO:0000259" key="7">
    <source>
        <dbReference type="Pfam" id="PF08493"/>
    </source>
</evidence>
<keyword evidence="9" id="KW-1185">Reference proteome</keyword>
<evidence type="ECO:0000256" key="2">
    <source>
        <dbReference type="ARBA" id="ARBA00023015"/>
    </source>
</evidence>
<dbReference type="InterPro" id="IPR013700">
    <property type="entry name" value="AflR"/>
</dbReference>
<evidence type="ECO:0000313" key="9">
    <source>
        <dbReference type="Proteomes" id="UP000266272"/>
    </source>
</evidence>
<keyword evidence="5" id="KW-0539">Nucleus</keyword>
<evidence type="ECO:0000313" key="8">
    <source>
        <dbReference type="EMBL" id="RFU80153.1"/>
    </source>
</evidence>
<evidence type="ECO:0000256" key="4">
    <source>
        <dbReference type="ARBA" id="ARBA00023163"/>
    </source>
</evidence>
<gene>
    <name evidence="8" type="ORF">TARUN_2068</name>
</gene>
<name>A0A395NVX9_TRIAR</name>
<evidence type="ECO:0000256" key="5">
    <source>
        <dbReference type="ARBA" id="ARBA00023242"/>
    </source>
</evidence>
<dbReference type="AlphaFoldDB" id="A0A395NVX9"/>
<dbReference type="GO" id="GO:0046872">
    <property type="term" value="F:metal ion binding"/>
    <property type="evidence" value="ECO:0007669"/>
    <property type="project" value="UniProtKB-KW"/>
</dbReference>
<reference evidence="8 9" key="1">
    <citation type="journal article" date="2018" name="PLoS Pathog.">
        <title>Evolution of structural diversity of trichothecenes, a family of toxins produced by plant pathogenic and entomopathogenic fungi.</title>
        <authorList>
            <person name="Proctor R.H."/>
            <person name="McCormick S.P."/>
            <person name="Kim H.S."/>
            <person name="Cardoza R.E."/>
            <person name="Stanley A.M."/>
            <person name="Lindo L."/>
            <person name="Kelly A."/>
            <person name="Brown D.W."/>
            <person name="Lee T."/>
            <person name="Vaughan M.M."/>
            <person name="Alexander N.J."/>
            <person name="Busman M."/>
            <person name="Gutierrez S."/>
        </authorList>
    </citation>
    <scope>NUCLEOTIDE SEQUENCE [LARGE SCALE GENOMIC DNA]</scope>
    <source>
        <strain evidence="8 9">IBT 40837</strain>
    </source>
</reference>
<dbReference type="GO" id="GO:0006355">
    <property type="term" value="P:regulation of DNA-templated transcription"/>
    <property type="evidence" value="ECO:0007669"/>
    <property type="project" value="InterPro"/>
</dbReference>
<dbReference type="Pfam" id="PF08493">
    <property type="entry name" value="AflR"/>
    <property type="match status" value="1"/>
</dbReference>
<dbReference type="STRING" id="490622.A0A395NVX9"/>
<dbReference type="EMBL" id="PXOA01000123">
    <property type="protein sequence ID" value="RFU80153.1"/>
    <property type="molecule type" value="Genomic_DNA"/>
</dbReference>
<keyword evidence="1" id="KW-0479">Metal-binding</keyword>
<protein>
    <recommendedName>
        <fullName evidence="7">Aflatoxin regulatory protein domain-containing protein</fullName>
    </recommendedName>
</protein>
<evidence type="ECO:0000256" key="3">
    <source>
        <dbReference type="ARBA" id="ARBA00023125"/>
    </source>
</evidence>
<comment type="caution">
    <text evidence="8">The sequence shown here is derived from an EMBL/GenBank/DDBJ whole genome shotgun (WGS) entry which is preliminary data.</text>
</comment>
<sequence length="322" mass="35544">MEATDETRRGASLSLSSASLDEFLDIESFVSSVTDHLGSPDLDPFNFGSEDMSPKWLTDIFTITHKSSANVIPRLAGESKSMPLEARSISTEARTCQNPQGLCISLATGLLKSMHASSPSCLLGMGSQDRQTHLSRAVDAVLSTNYEALRVMHGLLGCPCYESPQLQLLVTIICSETIAWYWRIIDTYSRHRNTNTESGIIPTERVETLRRSFFIGDQCLESHLEAMLISQVVSSRLQELEDLIADIAWNTEQSAATNGEPRSHPMHSAVHSRMDSFLKTQLASVKCELLNLQEGCRRQNEATTSSRYVRGSLQDNSGEPSA</sequence>
<proteinExistence type="predicted"/>
<evidence type="ECO:0000256" key="6">
    <source>
        <dbReference type="SAM" id="MobiDB-lite"/>
    </source>
</evidence>
<dbReference type="GO" id="GO:0003677">
    <property type="term" value="F:DNA binding"/>
    <property type="evidence" value="ECO:0007669"/>
    <property type="project" value="UniProtKB-KW"/>
</dbReference>
<keyword evidence="3" id="KW-0238">DNA-binding</keyword>
<organism evidence="8 9">
    <name type="scientific">Trichoderma arundinaceum</name>
    <dbReference type="NCBI Taxonomy" id="490622"/>
    <lineage>
        <taxon>Eukaryota</taxon>
        <taxon>Fungi</taxon>
        <taxon>Dikarya</taxon>
        <taxon>Ascomycota</taxon>
        <taxon>Pezizomycotina</taxon>
        <taxon>Sordariomycetes</taxon>
        <taxon>Hypocreomycetidae</taxon>
        <taxon>Hypocreales</taxon>
        <taxon>Hypocreaceae</taxon>
        <taxon>Trichoderma</taxon>
    </lineage>
</organism>
<feature type="domain" description="Aflatoxin regulatory protein" evidence="7">
    <location>
        <begin position="101"/>
        <end position="195"/>
    </location>
</feature>
<keyword evidence="4" id="KW-0804">Transcription</keyword>
<dbReference type="OrthoDB" id="2740448at2759"/>
<accession>A0A395NVX9</accession>